<evidence type="ECO:0000313" key="3">
    <source>
        <dbReference type="Proteomes" id="UP000694460"/>
    </source>
</evidence>
<keyword evidence="1" id="KW-1133">Transmembrane helix</keyword>
<keyword evidence="3" id="KW-1185">Reference proteome</keyword>
<evidence type="ECO:0000313" key="2">
    <source>
        <dbReference type="EMBL" id="MBP2456199.1"/>
    </source>
</evidence>
<name>A0ABS5A359_9MYCO</name>
<gene>
    <name evidence="2" type="ORF">JOF57_006175</name>
</gene>
<accession>A0ABS5A359</accession>
<comment type="caution">
    <text evidence="2">The sequence shown here is derived from an EMBL/GenBank/DDBJ whole genome shotgun (WGS) entry which is preliminary data.</text>
</comment>
<dbReference type="Proteomes" id="UP000694460">
    <property type="component" value="Unassembled WGS sequence"/>
</dbReference>
<keyword evidence="1" id="KW-0812">Transmembrane</keyword>
<proteinExistence type="predicted"/>
<keyword evidence="1" id="KW-0472">Membrane</keyword>
<feature type="transmembrane region" description="Helical" evidence="1">
    <location>
        <begin position="21"/>
        <end position="38"/>
    </location>
</feature>
<evidence type="ECO:0008006" key="4">
    <source>
        <dbReference type="Google" id="ProtNLM"/>
    </source>
</evidence>
<protein>
    <recommendedName>
        <fullName evidence="4">Conjugative transposon protein TcpC</fullName>
    </recommendedName>
</protein>
<dbReference type="RefSeq" id="WP_209923857.1">
    <property type="nucleotide sequence ID" value="NZ_JAGIOP010000003.1"/>
</dbReference>
<reference evidence="2 3" key="1">
    <citation type="submission" date="2021-03" db="EMBL/GenBank/DDBJ databases">
        <title>Sequencing the genomes of 1000 actinobacteria strains.</title>
        <authorList>
            <person name="Klenk H.-P."/>
        </authorList>
    </citation>
    <scope>NUCLEOTIDE SEQUENCE [LARGE SCALE GENOMIC DNA]</scope>
    <source>
        <strain evidence="2 3">DSM 46713</strain>
    </source>
</reference>
<sequence>MKLNKTWEHRFRTSTRGAGRIILGVLVVTSSISGMGTLKDWILPQPPPPIAQIADKTINAADLVKAFAIDCVTTYLSASSAQGTDLSRCFPDAGKLTLPATPSLIVTHPAAYARRAGGELDNLRTYGVLVGVTEQEYASAAPVRAYYQIPVGVYGGDAVRALDNLASVDEPPLGADVELGYPVSIANNHPIATMLAGFVSTFLTNNPCLANTGDGTQNECQPAGTLDRYVTTDSGLRPIKVPYARATVTGVSAIADPPEVPEDNFLLGVRVTVSVSSSNWTPYDLSYPLKLRASGGNWFVAGIDPVPALADSQPEPASPSPSGG</sequence>
<organism evidence="2 3">
    <name type="scientific">Mycolicibacterium lutetiense</name>
    <dbReference type="NCBI Taxonomy" id="1641992"/>
    <lineage>
        <taxon>Bacteria</taxon>
        <taxon>Bacillati</taxon>
        <taxon>Actinomycetota</taxon>
        <taxon>Actinomycetes</taxon>
        <taxon>Mycobacteriales</taxon>
        <taxon>Mycobacteriaceae</taxon>
        <taxon>Mycolicibacterium</taxon>
    </lineage>
</organism>
<evidence type="ECO:0000256" key="1">
    <source>
        <dbReference type="SAM" id="Phobius"/>
    </source>
</evidence>
<dbReference type="EMBL" id="JAGIOP010000003">
    <property type="protein sequence ID" value="MBP2456199.1"/>
    <property type="molecule type" value="Genomic_DNA"/>
</dbReference>